<dbReference type="EMBL" id="CP026304">
    <property type="protein sequence ID" value="AVZ74792.1"/>
    <property type="molecule type" value="Genomic_DNA"/>
</dbReference>
<keyword evidence="3" id="KW-1185">Reference proteome</keyword>
<keyword evidence="1" id="KW-1133">Transmembrane helix</keyword>
<feature type="transmembrane region" description="Helical" evidence="1">
    <location>
        <begin position="40"/>
        <end position="60"/>
    </location>
</feature>
<sequence>MLLGTSLTVFRGIYLDRLPPGVYEPAAASVFDTLVRFLRATVRAVAAVALVTAIGAFLIGPSRAAVTVRRACVAGIGAVRGATSAEGRLGPVGSFVHRYKRWTGGAILLAAALVLATWSYPTTQVVLWIAVAVLAAFALREFLDDAGSRDPAARPGGDALARPS</sequence>
<feature type="transmembrane region" description="Helical" evidence="1">
    <location>
        <begin position="126"/>
        <end position="143"/>
    </location>
</feature>
<proteinExistence type="predicted"/>
<dbReference type="KEGG" id="slk:SLUN_24080"/>
<name>A0A2R4T6N7_9ACTN</name>
<evidence type="ECO:0000313" key="3">
    <source>
        <dbReference type="Proteomes" id="UP000244201"/>
    </source>
</evidence>
<keyword evidence="1" id="KW-0812">Transmembrane</keyword>
<reference evidence="2 3" key="1">
    <citation type="submission" date="2018-01" db="EMBL/GenBank/DDBJ databases">
        <title>Complete genome sequence of Streptomyces lunaelactis MM109T, a Ferroverdin A producer isolated from cave moonmilk deposits.</title>
        <authorList>
            <person name="Naome A."/>
            <person name="Martinet L."/>
            <person name="Maciejewska M."/>
            <person name="Anderssen S."/>
            <person name="Adam D."/>
            <person name="Tenconi E."/>
            <person name="Deflandre B."/>
            <person name="Arguelles-Arias A."/>
            <person name="Calusinska M."/>
            <person name="Copieters W."/>
            <person name="Karim L."/>
            <person name="Hanikenne M."/>
            <person name="Baurain D."/>
            <person name="van Wezel G."/>
            <person name="Smargiasso N."/>
            <person name="de Pauw E."/>
            <person name="Delfosse P."/>
            <person name="Rigali S."/>
        </authorList>
    </citation>
    <scope>NUCLEOTIDE SEQUENCE [LARGE SCALE GENOMIC DNA]</scope>
    <source>
        <strain evidence="2 3">MM109</strain>
    </source>
</reference>
<keyword evidence="1" id="KW-0472">Membrane</keyword>
<dbReference type="Proteomes" id="UP000244201">
    <property type="component" value="Chromosome"/>
</dbReference>
<evidence type="ECO:0000256" key="1">
    <source>
        <dbReference type="SAM" id="Phobius"/>
    </source>
</evidence>
<evidence type="ECO:0000313" key="2">
    <source>
        <dbReference type="EMBL" id="AVZ74792.1"/>
    </source>
</evidence>
<protein>
    <submittedName>
        <fullName evidence="2">Uncharacterized protein</fullName>
    </submittedName>
</protein>
<feature type="transmembrane region" description="Helical" evidence="1">
    <location>
        <begin position="102"/>
        <end position="120"/>
    </location>
</feature>
<accession>A0A2R4T6N7</accession>
<organism evidence="2 3">
    <name type="scientific">Streptomyces lunaelactis</name>
    <dbReference type="NCBI Taxonomy" id="1535768"/>
    <lineage>
        <taxon>Bacteria</taxon>
        <taxon>Bacillati</taxon>
        <taxon>Actinomycetota</taxon>
        <taxon>Actinomycetes</taxon>
        <taxon>Kitasatosporales</taxon>
        <taxon>Streptomycetaceae</taxon>
        <taxon>Streptomyces</taxon>
    </lineage>
</organism>
<dbReference type="AlphaFoldDB" id="A0A2R4T6N7"/>
<gene>
    <name evidence="2" type="ORF">SLUN_24080</name>
</gene>